<comment type="caution">
    <text evidence="2">The sequence shown here is derived from an EMBL/GenBank/DDBJ whole genome shotgun (WGS) entry which is preliminary data.</text>
</comment>
<name>A0A8J7PJU3_9BACT</name>
<sequence length="241" mass="27732">MAQQLHLTKLLWIALICVPILVCMCIWASKPRSTENLSINELVSSDYFGRTSGANLERNNWLVSELTNLKERPLKELGENALAYRFIWLRSFQPPLVVTAYFPDKGENVLCSKTLVSEPKHSEKEPLRRNIVKETNITLTAEQSAKIRESLDASRFFSLNCYDEYTRPPLINFEFAGRTYRYFHGEGPSMKDGAFWVLEGYDHGSYRVLVRQSPGEDEVKQLATMLMKEAKLLPADTREIY</sequence>
<evidence type="ECO:0000256" key="1">
    <source>
        <dbReference type="SAM" id="Phobius"/>
    </source>
</evidence>
<proteinExistence type="predicted"/>
<dbReference type="AlphaFoldDB" id="A0A8J7PJU3"/>
<evidence type="ECO:0000313" key="3">
    <source>
        <dbReference type="Proteomes" id="UP000664277"/>
    </source>
</evidence>
<reference evidence="2" key="1">
    <citation type="submission" date="2021-02" db="EMBL/GenBank/DDBJ databases">
        <title>Genome-Resolved Metagenomics of a Microbial Community Performing Photosynthetic Biological Nutrient Removal.</title>
        <authorList>
            <person name="Mcdaniel E.A."/>
        </authorList>
    </citation>
    <scope>NUCLEOTIDE SEQUENCE</scope>
    <source>
        <strain evidence="2">UWPOB_OBS1</strain>
    </source>
</reference>
<keyword evidence="1" id="KW-0472">Membrane</keyword>
<keyword evidence="1" id="KW-1133">Transmembrane helix</keyword>
<keyword evidence="1" id="KW-0812">Transmembrane</keyword>
<accession>A0A8J7PJU3</accession>
<dbReference type="EMBL" id="JAFLCK010000048">
    <property type="protein sequence ID" value="MBN8662682.1"/>
    <property type="molecule type" value="Genomic_DNA"/>
</dbReference>
<organism evidence="2 3">
    <name type="scientific">Candidatus Obscuribacter phosphatis</name>
    <dbReference type="NCBI Taxonomy" id="1906157"/>
    <lineage>
        <taxon>Bacteria</taxon>
        <taxon>Bacillati</taxon>
        <taxon>Candidatus Melainabacteria</taxon>
        <taxon>Candidatus Obscuribacterales</taxon>
        <taxon>Candidatus Obscuribacteraceae</taxon>
        <taxon>Candidatus Obscuribacter</taxon>
    </lineage>
</organism>
<feature type="transmembrane region" description="Helical" evidence="1">
    <location>
        <begin position="12"/>
        <end position="29"/>
    </location>
</feature>
<evidence type="ECO:0000313" key="2">
    <source>
        <dbReference type="EMBL" id="MBN8662682.1"/>
    </source>
</evidence>
<gene>
    <name evidence="2" type="ORF">J0M35_20105</name>
</gene>
<dbReference type="Proteomes" id="UP000664277">
    <property type="component" value="Unassembled WGS sequence"/>
</dbReference>
<protein>
    <submittedName>
        <fullName evidence="2">Uncharacterized protein</fullName>
    </submittedName>
</protein>